<reference evidence="2 3" key="1">
    <citation type="submission" date="2018-02" db="EMBL/GenBank/DDBJ databases">
        <title>The genomes of Aspergillus section Nigri reveals drivers in fungal speciation.</title>
        <authorList>
            <consortium name="DOE Joint Genome Institute"/>
            <person name="Vesth T.C."/>
            <person name="Nybo J."/>
            <person name="Theobald S."/>
            <person name="Brandl J."/>
            <person name="Frisvad J.C."/>
            <person name="Nielsen K.F."/>
            <person name="Lyhne E.K."/>
            <person name="Kogle M.E."/>
            <person name="Kuo A."/>
            <person name="Riley R."/>
            <person name="Clum A."/>
            <person name="Nolan M."/>
            <person name="Lipzen A."/>
            <person name="Salamov A."/>
            <person name="Henrissat B."/>
            <person name="Wiebenga A."/>
            <person name="De vries R.P."/>
            <person name="Grigoriev I.V."/>
            <person name="Mortensen U.H."/>
            <person name="Andersen M.R."/>
            <person name="Baker S.E."/>
        </authorList>
    </citation>
    <scope>NUCLEOTIDE SEQUENCE [LARGE SCALE GENOMIC DNA]</scope>
    <source>
        <strain evidence="2 3">CBS 707.79</strain>
    </source>
</reference>
<feature type="domain" description="GPI inositol-deacylase winged helix" evidence="1">
    <location>
        <begin position="122"/>
        <end position="197"/>
    </location>
</feature>
<accession>A0A319DF44</accession>
<evidence type="ECO:0000259" key="1">
    <source>
        <dbReference type="Pfam" id="PF22939"/>
    </source>
</evidence>
<proteinExistence type="predicted"/>
<gene>
    <name evidence="2" type="ORF">BO71DRAFT_15693</name>
</gene>
<dbReference type="STRING" id="1448320.A0A319DF44"/>
<name>A0A319DF44_9EURO</name>
<sequence>MVLRKALAEVQQRSRDLVKLFVSSRYEEDLAAGLGVGKVLNMTIKDTEEDLGSFVGSQLEKDLKQALIERAQGMFLWVTLQLEYINDTDRIKTLDDIQIALRSLPATLTQSYTAIHNRIEALGTKAKSVARMTFQWLLGARRILSVAELIAAVGRSPNCSSELSPRDIIDYCCQLVIIDQSTNSFRLAHLTVREYLESLNVYCRPEISLTIAKGCLDVYLGDNGDGLGLRDYAPKYWPVHVEELESTSQRNHIEIPLVDFFTKGEHFEDWLDDLKRVLSYEKDGTWGSTIERKLDALFSPSQSPLFVISCFGFVEVLQTTAVKIQQDLNQKNQHGSAGLYLALVRAI</sequence>
<organism evidence="2 3">
    <name type="scientific">Aspergillus ellipticus CBS 707.79</name>
    <dbReference type="NCBI Taxonomy" id="1448320"/>
    <lineage>
        <taxon>Eukaryota</taxon>
        <taxon>Fungi</taxon>
        <taxon>Dikarya</taxon>
        <taxon>Ascomycota</taxon>
        <taxon>Pezizomycotina</taxon>
        <taxon>Eurotiomycetes</taxon>
        <taxon>Eurotiomycetidae</taxon>
        <taxon>Eurotiales</taxon>
        <taxon>Aspergillaceae</taxon>
        <taxon>Aspergillus</taxon>
        <taxon>Aspergillus subgen. Circumdati</taxon>
    </lineage>
</organism>
<dbReference type="PANTHER" id="PTHR10039">
    <property type="entry name" value="AMELOGENIN"/>
    <property type="match status" value="1"/>
</dbReference>
<dbReference type="Pfam" id="PF22939">
    <property type="entry name" value="WHD_GPIID"/>
    <property type="match status" value="1"/>
</dbReference>
<dbReference type="VEuPathDB" id="FungiDB:BO71DRAFT_15693"/>
<evidence type="ECO:0000313" key="2">
    <source>
        <dbReference type="EMBL" id="PYH92827.1"/>
    </source>
</evidence>
<evidence type="ECO:0000313" key="3">
    <source>
        <dbReference type="Proteomes" id="UP000247810"/>
    </source>
</evidence>
<dbReference type="PANTHER" id="PTHR10039:SF16">
    <property type="entry name" value="GPI INOSITOL-DEACYLASE"/>
    <property type="match status" value="1"/>
</dbReference>
<dbReference type="OrthoDB" id="7464126at2759"/>
<protein>
    <recommendedName>
        <fullName evidence="1">GPI inositol-deacylase winged helix domain-containing protein</fullName>
    </recommendedName>
</protein>
<keyword evidence="3" id="KW-1185">Reference proteome</keyword>
<dbReference type="Proteomes" id="UP000247810">
    <property type="component" value="Unassembled WGS sequence"/>
</dbReference>
<dbReference type="InterPro" id="IPR054471">
    <property type="entry name" value="GPIID_WHD"/>
</dbReference>
<dbReference type="EMBL" id="KZ825906">
    <property type="protein sequence ID" value="PYH92827.1"/>
    <property type="molecule type" value="Genomic_DNA"/>
</dbReference>
<dbReference type="AlphaFoldDB" id="A0A319DF44"/>